<dbReference type="RefSeq" id="WP_092361421.1">
    <property type="nucleotide sequence ID" value="NZ_BMGV01000001.1"/>
</dbReference>
<sequence>MMPILYFTAVAAILFLALRMTCGACVMGANDGTGRAYLPIVPLGWALSLFLVLTYLVCIAFDLIFPGYAMYEVWSGLLPGFVWLTPVGFIIGLVESFLYGWYAALIFGGLYNAIAGRGAGA</sequence>
<gene>
    <name evidence="2" type="ORF">SAMN05444007_10180</name>
</gene>
<dbReference type="Proteomes" id="UP000199379">
    <property type="component" value="Unassembled WGS sequence"/>
</dbReference>
<evidence type="ECO:0000313" key="3">
    <source>
        <dbReference type="Proteomes" id="UP000199379"/>
    </source>
</evidence>
<dbReference type="STRING" id="1227549.SAMN05444007_10180"/>
<keyword evidence="1" id="KW-0812">Transmembrane</keyword>
<organism evidence="2 3">
    <name type="scientific">Cribrihabitans marinus</name>
    <dbReference type="NCBI Taxonomy" id="1227549"/>
    <lineage>
        <taxon>Bacteria</taxon>
        <taxon>Pseudomonadati</taxon>
        <taxon>Pseudomonadota</taxon>
        <taxon>Alphaproteobacteria</taxon>
        <taxon>Rhodobacterales</taxon>
        <taxon>Paracoccaceae</taxon>
        <taxon>Cribrihabitans</taxon>
    </lineage>
</organism>
<dbReference type="InterPro" id="IPR044020">
    <property type="entry name" value="DUF5676"/>
</dbReference>
<dbReference type="AlphaFoldDB" id="A0A1H6QNI5"/>
<feature type="transmembrane region" description="Helical" evidence="1">
    <location>
        <begin position="99"/>
        <end position="119"/>
    </location>
</feature>
<feature type="transmembrane region" description="Helical" evidence="1">
    <location>
        <begin position="73"/>
        <end position="93"/>
    </location>
</feature>
<keyword evidence="1" id="KW-0472">Membrane</keyword>
<keyword evidence="1" id="KW-1133">Transmembrane helix</keyword>
<proteinExistence type="predicted"/>
<feature type="transmembrane region" description="Helical" evidence="1">
    <location>
        <begin position="39"/>
        <end position="61"/>
    </location>
</feature>
<keyword evidence="3" id="KW-1185">Reference proteome</keyword>
<evidence type="ECO:0000256" key="1">
    <source>
        <dbReference type="SAM" id="Phobius"/>
    </source>
</evidence>
<evidence type="ECO:0000313" key="2">
    <source>
        <dbReference type="EMBL" id="SEI41040.1"/>
    </source>
</evidence>
<name>A0A1H6QNI5_9RHOB</name>
<accession>A0A1H6QNI5</accession>
<protein>
    <submittedName>
        <fullName evidence="2">Uncharacterized protein</fullName>
    </submittedName>
</protein>
<dbReference type="Pfam" id="PF18926">
    <property type="entry name" value="DUF5676"/>
    <property type="match status" value="1"/>
</dbReference>
<dbReference type="OrthoDB" id="9154118at2"/>
<reference evidence="2 3" key="1">
    <citation type="submission" date="2016-10" db="EMBL/GenBank/DDBJ databases">
        <authorList>
            <person name="de Groot N.N."/>
        </authorList>
    </citation>
    <scope>NUCLEOTIDE SEQUENCE [LARGE SCALE GENOMIC DNA]</scope>
    <source>
        <strain evidence="2 3">DSM 29340</strain>
    </source>
</reference>
<dbReference type="EMBL" id="FNYD01000001">
    <property type="protein sequence ID" value="SEI41040.1"/>
    <property type="molecule type" value="Genomic_DNA"/>
</dbReference>